<accession>S3ZY67</accession>
<protein>
    <submittedName>
        <fullName evidence="2">Uncharacterized protein</fullName>
    </submittedName>
</protein>
<dbReference type="AlphaFoldDB" id="S3ZY67"/>
<evidence type="ECO:0000256" key="1">
    <source>
        <dbReference type="SAM" id="MobiDB-lite"/>
    </source>
</evidence>
<evidence type="ECO:0000313" key="3">
    <source>
        <dbReference type="Proteomes" id="UP000014629"/>
    </source>
</evidence>
<reference evidence="2 3" key="1">
    <citation type="submission" date="2013-02" db="EMBL/GenBank/DDBJ databases">
        <title>Draft Genome Sequence of Streptomyces aurantiacus, Which Produces Setomimycin.</title>
        <authorList>
            <person name="Gruening B.A."/>
            <person name="Praeg A."/>
            <person name="Erxleben A."/>
            <person name="Guenther S."/>
            <person name="Mueller M."/>
        </authorList>
    </citation>
    <scope>NUCLEOTIDE SEQUENCE [LARGE SCALE GENOMIC DNA]</scope>
    <source>
        <strain evidence="2 3">JA 4570</strain>
    </source>
</reference>
<comment type="caution">
    <text evidence="2">The sequence shown here is derived from an EMBL/GenBank/DDBJ whole genome shotgun (WGS) entry which is preliminary data.</text>
</comment>
<feature type="compositionally biased region" description="Basic and acidic residues" evidence="1">
    <location>
        <begin position="27"/>
        <end position="41"/>
    </location>
</feature>
<dbReference type="PATRIC" id="fig|1286094.4.peg.3523"/>
<gene>
    <name evidence="2" type="ORF">STRAU_3562</name>
</gene>
<dbReference type="Proteomes" id="UP000014629">
    <property type="component" value="Unassembled WGS sequence"/>
</dbReference>
<feature type="region of interest" description="Disordered" evidence="1">
    <location>
        <begin position="18"/>
        <end position="50"/>
    </location>
</feature>
<dbReference type="EMBL" id="AOPZ01000167">
    <property type="protein sequence ID" value="EPH43380.1"/>
    <property type="molecule type" value="Genomic_DNA"/>
</dbReference>
<evidence type="ECO:0000313" key="2">
    <source>
        <dbReference type="EMBL" id="EPH43380.1"/>
    </source>
</evidence>
<sequence length="50" mass="5631">MPHPRPAAVKAAPLARVTLREYRRRRPDPADRAGIRQENRLRQSLGDSGA</sequence>
<keyword evidence="3" id="KW-1185">Reference proteome</keyword>
<name>S3ZY67_9ACTN</name>
<proteinExistence type="predicted"/>
<organism evidence="2 3">
    <name type="scientific">Streptomyces aurantiacus JA 4570</name>
    <dbReference type="NCBI Taxonomy" id="1286094"/>
    <lineage>
        <taxon>Bacteria</taxon>
        <taxon>Bacillati</taxon>
        <taxon>Actinomycetota</taxon>
        <taxon>Actinomycetes</taxon>
        <taxon>Kitasatosporales</taxon>
        <taxon>Streptomycetaceae</taxon>
        <taxon>Streptomyces</taxon>
        <taxon>Streptomyces aurantiacus group</taxon>
    </lineage>
</organism>